<dbReference type="EMBL" id="LCAN01000021">
    <property type="protein sequence ID" value="KKR93291.1"/>
    <property type="molecule type" value="Genomic_DNA"/>
</dbReference>
<dbReference type="GO" id="GO:0051536">
    <property type="term" value="F:iron-sulfur cluster binding"/>
    <property type="evidence" value="ECO:0007669"/>
    <property type="project" value="InterPro"/>
</dbReference>
<name>A0A0G0V0J0_9BACT</name>
<evidence type="ECO:0000313" key="2">
    <source>
        <dbReference type="EMBL" id="KKR93291.1"/>
    </source>
</evidence>
<dbReference type="NCBIfam" id="TIGR01994">
    <property type="entry name" value="SUF_scaf_2"/>
    <property type="match status" value="1"/>
</dbReference>
<organism evidence="2 3">
    <name type="scientific">Candidatus Roizmanbacteria bacterium GW2011_GWA1_41_13</name>
    <dbReference type="NCBI Taxonomy" id="1618474"/>
    <lineage>
        <taxon>Bacteria</taxon>
        <taxon>Candidatus Roizmaniibacteriota</taxon>
    </lineage>
</organism>
<dbReference type="SUPFAM" id="SSF82649">
    <property type="entry name" value="SufE/NifU"/>
    <property type="match status" value="1"/>
</dbReference>
<feature type="domain" description="NIF system FeS cluster assembly NifU N-terminal" evidence="1">
    <location>
        <begin position="5"/>
        <end position="125"/>
    </location>
</feature>
<dbReference type="GO" id="GO:0016226">
    <property type="term" value="P:iron-sulfur cluster assembly"/>
    <property type="evidence" value="ECO:0007669"/>
    <property type="project" value="InterPro"/>
</dbReference>
<dbReference type="Pfam" id="PF01592">
    <property type="entry name" value="NifU_N"/>
    <property type="match status" value="1"/>
</dbReference>
<proteinExistence type="predicted"/>
<evidence type="ECO:0000313" key="3">
    <source>
        <dbReference type="Proteomes" id="UP000034961"/>
    </source>
</evidence>
<gene>
    <name evidence="2" type="ORF">UU41_C0021G0004</name>
</gene>
<protein>
    <recommendedName>
        <fullName evidence="1">NIF system FeS cluster assembly NifU N-terminal domain-containing protein</fullName>
    </recommendedName>
</protein>
<dbReference type="Proteomes" id="UP000034961">
    <property type="component" value="Unassembled WGS sequence"/>
</dbReference>
<dbReference type="GO" id="GO:0005506">
    <property type="term" value="F:iron ion binding"/>
    <property type="evidence" value="ECO:0007669"/>
    <property type="project" value="InterPro"/>
</dbReference>
<sequence>MDDLYREIILDHYKHPHNAGEISHPSCSAEKVNPLCGDEIRMDIVINNDKVTAIKFSGQGCAISIASASLLTEYSMGKKIKDLLRFSKDDIVDLLGSELTPARLKCALLSLEVIHTALKNYETKKT</sequence>
<reference evidence="2 3" key="1">
    <citation type="journal article" date="2015" name="Nature">
        <title>rRNA introns, odd ribosomes, and small enigmatic genomes across a large radiation of phyla.</title>
        <authorList>
            <person name="Brown C.T."/>
            <person name="Hug L.A."/>
            <person name="Thomas B.C."/>
            <person name="Sharon I."/>
            <person name="Castelle C.J."/>
            <person name="Singh A."/>
            <person name="Wilkins M.J."/>
            <person name="Williams K.H."/>
            <person name="Banfield J.F."/>
        </authorList>
    </citation>
    <scope>NUCLEOTIDE SEQUENCE [LARGE SCALE GENOMIC DNA]</scope>
</reference>
<accession>A0A0G0V0J0</accession>
<dbReference type="PATRIC" id="fig|1618474.3.peg.706"/>
<dbReference type="CDD" id="cd06664">
    <property type="entry name" value="IscU_like"/>
    <property type="match status" value="1"/>
</dbReference>
<evidence type="ECO:0000259" key="1">
    <source>
        <dbReference type="Pfam" id="PF01592"/>
    </source>
</evidence>
<comment type="caution">
    <text evidence="2">The sequence shown here is derived from an EMBL/GenBank/DDBJ whole genome shotgun (WGS) entry which is preliminary data.</text>
</comment>
<dbReference type="Gene3D" id="3.90.1010.10">
    <property type="match status" value="1"/>
</dbReference>
<dbReference type="AlphaFoldDB" id="A0A0G0V0J0"/>
<dbReference type="PANTHER" id="PTHR10093">
    <property type="entry name" value="IRON-SULFUR CLUSTER ASSEMBLY ENZYME NIFU HOMOLOG"/>
    <property type="match status" value="1"/>
</dbReference>
<dbReference type="InterPro" id="IPR002871">
    <property type="entry name" value="NIF_FeS_clus_asmbl_NifU_N"/>
</dbReference>